<feature type="compositionally biased region" description="Low complexity" evidence="1">
    <location>
        <begin position="324"/>
        <end position="352"/>
    </location>
</feature>
<feature type="compositionally biased region" description="Low complexity" evidence="1">
    <location>
        <begin position="501"/>
        <end position="510"/>
    </location>
</feature>
<feature type="compositionally biased region" description="Low complexity" evidence="1">
    <location>
        <begin position="522"/>
        <end position="531"/>
    </location>
</feature>
<keyword evidence="3" id="KW-1185">Reference proteome</keyword>
<organism evidence="2 3">
    <name type="scientific">Apiospora hydei</name>
    <dbReference type="NCBI Taxonomy" id="1337664"/>
    <lineage>
        <taxon>Eukaryota</taxon>
        <taxon>Fungi</taxon>
        <taxon>Dikarya</taxon>
        <taxon>Ascomycota</taxon>
        <taxon>Pezizomycotina</taxon>
        <taxon>Sordariomycetes</taxon>
        <taxon>Xylariomycetidae</taxon>
        <taxon>Amphisphaeriales</taxon>
        <taxon>Apiosporaceae</taxon>
        <taxon>Apiospora</taxon>
    </lineage>
</organism>
<proteinExistence type="predicted"/>
<protein>
    <submittedName>
        <fullName evidence="2">Uncharacterized protein</fullName>
    </submittedName>
</protein>
<feature type="region of interest" description="Disordered" evidence="1">
    <location>
        <begin position="371"/>
        <end position="445"/>
    </location>
</feature>
<feature type="region of interest" description="Disordered" evidence="1">
    <location>
        <begin position="130"/>
        <end position="170"/>
    </location>
</feature>
<feature type="region of interest" description="Disordered" evidence="1">
    <location>
        <begin position="208"/>
        <end position="262"/>
    </location>
</feature>
<dbReference type="RefSeq" id="XP_066662091.1">
    <property type="nucleotide sequence ID" value="XM_066816399.1"/>
</dbReference>
<reference evidence="2 3" key="1">
    <citation type="submission" date="2023-01" db="EMBL/GenBank/DDBJ databases">
        <title>Analysis of 21 Apiospora genomes using comparative genomics revels a genus with tremendous synthesis potential of carbohydrate active enzymes and secondary metabolites.</title>
        <authorList>
            <person name="Sorensen T."/>
        </authorList>
    </citation>
    <scope>NUCLEOTIDE SEQUENCE [LARGE SCALE GENOMIC DNA]</scope>
    <source>
        <strain evidence="2 3">CBS 114990</strain>
    </source>
</reference>
<feature type="compositionally biased region" description="Low complexity" evidence="1">
    <location>
        <begin position="480"/>
        <end position="492"/>
    </location>
</feature>
<comment type="caution">
    <text evidence="2">The sequence shown here is derived from an EMBL/GenBank/DDBJ whole genome shotgun (WGS) entry which is preliminary data.</text>
</comment>
<dbReference type="EMBL" id="JAQQWN010000009">
    <property type="protein sequence ID" value="KAK8065338.1"/>
    <property type="molecule type" value="Genomic_DNA"/>
</dbReference>
<feature type="region of interest" description="Disordered" evidence="1">
    <location>
        <begin position="319"/>
        <end position="353"/>
    </location>
</feature>
<feature type="compositionally biased region" description="Basic and acidic residues" evidence="1">
    <location>
        <begin position="416"/>
        <end position="426"/>
    </location>
</feature>
<dbReference type="Proteomes" id="UP001433268">
    <property type="component" value="Unassembled WGS sequence"/>
</dbReference>
<name>A0ABR1V2C2_9PEZI</name>
<feature type="compositionally biased region" description="Polar residues" evidence="1">
    <location>
        <begin position="562"/>
        <end position="571"/>
    </location>
</feature>
<feature type="compositionally biased region" description="Acidic residues" evidence="1">
    <location>
        <begin position="208"/>
        <end position="223"/>
    </location>
</feature>
<evidence type="ECO:0000313" key="2">
    <source>
        <dbReference type="EMBL" id="KAK8065338.1"/>
    </source>
</evidence>
<evidence type="ECO:0000256" key="1">
    <source>
        <dbReference type="SAM" id="MobiDB-lite"/>
    </source>
</evidence>
<gene>
    <name evidence="2" type="ORF">PG997_012085</name>
</gene>
<accession>A0ABR1V2C2</accession>
<sequence>MVIETIPDDIPKSPTFTASSEHLTVSPIFVVANLEPGTGAITPSRPRPLSHMFLEKANYDLNHRSPLVKVKAKPRQRPLSVRIARNSLTGLLERTESPAVPIDHNMSRMPTPPETPEPFLNRRLSAMRPLPVRLPTPEPTPLSKHSDADDSSSSSEEEEERPDPTQRLANIKERLRKEKQQKEEEIASMIARTVVTVPRTQEDYDTSFEDEPTINISCEDDPTDTLSQDDPANGSCEDEDAGVSRDVTTPTTPEPEQHIETLSRKGDAWTGVMGPLMKNMSRMLLEMQGDGMCVGLTMREFSNDMEAEAKRISIIQAASAQVGTTPDPTTNTKATPDTTTTTSTPTSTPTDTNMDRTFDGFDGIQPAAEKIASKPAANDKHPRKGRSESNIARLRLDLDGSVKEAEGMEGSEDAERDTKSEMDKPVVSDISVPSTPCTPPKLGEDALMSISRRMQAQEALMDKLMNRWGTPNSRYKSRNESSLSDYDSSRPSMASERDSSGGESSASGLGVALERAFPRASTTDLTTTTTTQDEPNRPAGKHHMRNKQSGMDMVDSLMGELRSSSTTSDRA</sequence>
<evidence type="ECO:0000313" key="3">
    <source>
        <dbReference type="Proteomes" id="UP001433268"/>
    </source>
</evidence>
<feature type="region of interest" description="Disordered" evidence="1">
    <location>
        <begin position="462"/>
        <end position="571"/>
    </location>
</feature>
<dbReference type="GeneID" id="92049459"/>
<feature type="compositionally biased region" description="Basic and acidic residues" evidence="1">
    <location>
        <begin position="394"/>
        <end position="406"/>
    </location>
</feature>